<name>A0A931CWW7_9BACT</name>
<dbReference type="AlphaFoldDB" id="A0A931CWW7"/>
<feature type="transmembrane region" description="Helical" evidence="1">
    <location>
        <begin position="17"/>
        <end position="37"/>
    </location>
</feature>
<dbReference type="Pfam" id="PF07963">
    <property type="entry name" value="N_methyl"/>
    <property type="match status" value="1"/>
</dbReference>
<comment type="caution">
    <text evidence="2">The sequence shown here is derived from an EMBL/GenBank/DDBJ whole genome shotgun (WGS) entry which is preliminary data.</text>
</comment>
<gene>
    <name evidence="2" type="ORF">H0S81_03165</name>
</gene>
<dbReference type="EMBL" id="JACCQK010000142">
    <property type="protein sequence ID" value="MBG0778911.1"/>
    <property type="molecule type" value="Genomic_DNA"/>
</dbReference>
<dbReference type="NCBIfam" id="TIGR02532">
    <property type="entry name" value="IV_pilin_GFxxxE"/>
    <property type="match status" value="1"/>
</dbReference>
<evidence type="ECO:0000256" key="1">
    <source>
        <dbReference type="SAM" id="Phobius"/>
    </source>
</evidence>
<keyword evidence="1" id="KW-0472">Membrane</keyword>
<keyword evidence="1" id="KW-1133">Transmembrane helix</keyword>
<reference evidence="2" key="1">
    <citation type="submission" date="2020-07" db="EMBL/GenBank/DDBJ databases">
        <title>Severe corrosion of carbon steel in oil field produced water can be linked to methanogenic archaea containing a special type of NiFe hydrogenase.</title>
        <authorList>
            <person name="Lahme S."/>
            <person name="Mand J."/>
            <person name="Longwell J."/>
            <person name="Smith R."/>
            <person name="Enning D."/>
        </authorList>
    </citation>
    <scope>NUCLEOTIDE SEQUENCE</scope>
    <source>
        <strain evidence="2">MIC098Bin6</strain>
    </source>
</reference>
<accession>A0A931CWW7</accession>
<sequence length="143" mass="16038">MTAGNQPIGTSHERNGFTLLEVMVSIMVLAVVLVTLFRLHTGTIRLTENKKIAAVMPLVTQYQLSRLEVEKPEPGRLSGSFPDEMDGFEWSCIVEHAEFTAPVDLSDAQSERLKKITLEITAPGSGRSWLITTWRYMVEDDDE</sequence>
<proteinExistence type="predicted"/>
<dbReference type="InterPro" id="IPR012902">
    <property type="entry name" value="N_methyl_site"/>
</dbReference>
<dbReference type="Proteomes" id="UP000706172">
    <property type="component" value="Unassembled WGS sequence"/>
</dbReference>
<protein>
    <submittedName>
        <fullName evidence="2">Prepilin-type N-terminal cleavage/methylation domain-containing protein</fullName>
    </submittedName>
</protein>
<evidence type="ECO:0000313" key="2">
    <source>
        <dbReference type="EMBL" id="MBG0778911.1"/>
    </source>
</evidence>
<keyword evidence="1" id="KW-0812">Transmembrane</keyword>
<evidence type="ECO:0000313" key="3">
    <source>
        <dbReference type="Proteomes" id="UP000706172"/>
    </source>
</evidence>
<organism evidence="2 3">
    <name type="scientific">Desulfotignum balticum</name>
    <dbReference type="NCBI Taxonomy" id="115781"/>
    <lineage>
        <taxon>Bacteria</taxon>
        <taxon>Pseudomonadati</taxon>
        <taxon>Thermodesulfobacteriota</taxon>
        <taxon>Desulfobacteria</taxon>
        <taxon>Desulfobacterales</taxon>
        <taxon>Desulfobacteraceae</taxon>
        <taxon>Desulfotignum</taxon>
    </lineage>
</organism>